<organism evidence="2 3">
    <name type="scientific">Aquibium carbonis</name>
    <dbReference type="NCBI Taxonomy" id="2495581"/>
    <lineage>
        <taxon>Bacteria</taxon>
        <taxon>Pseudomonadati</taxon>
        <taxon>Pseudomonadota</taxon>
        <taxon>Alphaproteobacteria</taxon>
        <taxon>Hyphomicrobiales</taxon>
        <taxon>Phyllobacteriaceae</taxon>
        <taxon>Aquibium</taxon>
    </lineage>
</organism>
<feature type="compositionally biased region" description="Pro residues" evidence="1">
    <location>
        <begin position="335"/>
        <end position="345"/>
    </location>
</feature>
<feature type="compositionally biased region" description="Low complexity" evidence="1">
    <location>
        <begin position="228"/>
        <end position="266"/>
    </location>
</feature>
<gene>
    <name evidence="2" type="ORF">EJC49_13175</name>
</gene>
<evidence type="ECO:0000256" key="1">
    <source>
        <dbReference type="SAM" id="MobiDB-lite"/>
    </source>
</evidence>
<feature type="non-terminal residue" evidence="2">
    <location>
        <position position="606"/>
    </location>
</feature>
<evidence type="ECO:0000313" key="2">
    <source>
        <dbReference type="EMBL" id="RST85955.1"/>
    </source>
</evidence>
<feature type="region of interest" description="Disordered" evidence="1">
    <location>
        <begin position="334"/>
        <end position="353"/>
    </location>
</feature>
<sequence>MAISPWKVLLFIIGGLGSAGAGAWYMGDLGSASRSDAPMVAALPGDPAAQVEQAPTAPEPPAVGPSVGEPTSDQAESADTEEVVAPTFDLLRVEPNGSMVIAGRSTPQASIEVVVGSSVIATTTANADRDFVVVLDEPLKPGNYQIVLRSTSPDNVVATSLETALVSVPDSEAGEVLALVEEPGKASRLITVPVGEEIASGSDMTPSAADTEPLVAADTASATVAADATPVSDDAAAAPESEAAPATVTAEAPAPEDVAAAPPQADTTAEAQAPGIAADVTSPTETASADAATAAETARETVAADPTVSEEAAAEAPVVAAEAETQVAMVDPAAPVEPEPEPASAPEPTGAEQPVVRVEAVEIEGRDIFVAGMASPGLLVRVYANAILLGETQASEAGRFLVETERDLPVGDYIVRADLLADGGRKVVARAAVPFQREEGESIAAIAAPSPVVVQTPPTEAPAASVEMAAEPAAPTEQTVAASEPAAQPPAAEPAAPQVAASEPVAQPTAEKPAELIAGEAAASSETETQLVEAQPEAPAAVAETSAAPAAPEVAASEPAAAEPVAEAAAPQVAAEPAAQPNAEKPAEIIYEAEAVGATQDETGAT</sequence>
<feature type="compositionally biased region" description="Low complexity" evidence="1">
    <location>
        <begin position="284"/>
        <end position="318"/>
    </location>
</feature>
<dbReference type="EMBL" id="RWKW01000045">
    <property type="protein sequence ID" value="RST85955.1"/>
    <property type="molecule type" value="Genomic_DNA"/>
</dbReference>
<accession>A0A429YWV3</accession>
<keyword evidence="3" id="KW-1185">Reference proteome</keyword>
<feature type="region of interest" description="Disordered" evidence="1">
    <location>
        <begin position="228"/>
        <end position="318"/>
    </location>
</feature>
<evidence type="ECO:0000313" key="3">
    <source>
        <dbReference type="Proteomes" id="UP000278398"/>
    </source>
</evidence>
<comment type="caution">
    <text evidence="2">The sequence shown here is derived from an EMBL/GenBank/DDBJ whole genome shotgun (WGS) entry which is preliminary data.</text>
</comment>
<protein>
    <submittedName>
        <fullName evidence="2">Uncharacterized protein</fullName>
    </submittedName>
</protein>
<proteinExistence type="predicted"/>
<feature type="compositionally biased region" description="Low complexity" evidence="1">
    <location>
        <begin position="493"/>
        <end position="508"/>
    </location>
</feature>
<dbReference type="AlphaFoldDB" id="A0A429YWV3"/>
<dbReference type="Proteomes" id="UP000278398">
    <property type="component" value="Unassembled WGS sequence"/>
</dbReference>
<name>A0A429YWV3_9HYPH</name>
<reference evidence="2 3" key="1">
    <citation type="submission" date="2018-12" db="EMBL/GenBank/DDBJ databases">
        <title>Mesorhizobium carbonis sp. nov., isolated from coal mine water.</title>
        <authorList>
            <person name="Xin W."/>
            <person name="Xu Z."/>
            <person name="Xiang F."/>
            <person name="Zhang J."/>
            <person name="Xi L."/>
            <person name="Liu J."/>
        </authorList>
    </citation>
    <scope>NUCLEOTIDE SEQUENCE [LARGE SCALE GENOMIC DNA]</scope>
    <source>
        <strain evidence="2 3">B2.3</strain>
    </source>
</reference>
<feature type="compositionally biased region" description="Low complexity" evidence="1">
    <location>
        <begin position="461"/>
        <end position="486"/>
    </location>
</feature>
<feature type="region of interest" description="Disordered" evidence="1">
    <location>
        <begin position="454"/>
        <end position="606"/>
    </location>
</feature>
<dbReference type="RefSeq" id="WP_126700398.1">
    <property type="nucleotide sequence ID" value="NZ_RWKW01000045.1"/>
</dbReference>
<dbReference type="OrthoDB" id="370541at2"/>
<feature type="region of interest" description="Disordered" evidence="1">
    <location>
        <begin position="46"/>
        <end position="84"/>
    </location>
</feature>
<feature type="compositionally biased region" description="Low complexity" evidence="1">
    <location>
        <begin position="520"/>
        <end position="584"/>
    </location>
</feature>